<feature type="transmembrane region" description="Helical" evidence="5">
    <location>
        <begin position="234"/>
        <end position="252"/>
    </location>
</feature>
<dbReference type="STRING" id="48003.BLA55_00595"/>
<keyword evidence="3 5" id="KW-1133">Transmembrane helix</keyword>
<feature type="transmembrane region" description="Helical" evidence="5">
    <location>
        <begin position="58"/>
        <end position="81"/>
    </location>
</feature>
<dbReference type="RefSeq" id="WP_073372193.1">
    <property type="nucleotide sequence ID" value="NZ_CP017813.1"/>
</dbReference>
<dbReference type="Pfam" id="PF13520">
    <property type="entry name" value="AA_permease_2"/>
    <property type="match status" value="1"/>
</dbReference>
<dbReference type="KEGG" id="mpul:BLA55_00595"/>
<dbReference type="PIRSF" id="PIRSF006060">
    <property type="entry name" value="AA_transporter"/>
    <property type="match status" value="1"/>
</dbReference>
<feature type="transmembrane region" description="Helical" evidence="5">
    <location>
        <begin position="26"/>
        <end position="46"/>
    </location>
</feature>
<dbReference type="AlphaFoldDB" id="A0A1L4FRF3"/>
<evidence type="ECO:0008006" key="8">
    <source>
        <dbReference type="Google" id="ProtNLM"/>
    </source>
</evidence>
<feature type="transmembrane region" description="Helical" evidence="5">
    <location>
        <begin position="273"/>
        <end position="294"/>
    </location>
</feature>
<feature type="transmembrane region" description="Helical" evidence="5">
    <location>
        <begin position="152"/>
        <end position="173"/>
    </location>
</feature>
<keyword evidence="7" id="KW-1185">Reference proteome</keyword>
<evidence type="ECO:0000256" key="5">
    <source>
        <dbReference type="SAM" id="Phobius"/>
    </source>
</evidence>
<feature type="transmembrane region" description="Helical" evidence="5">
    <location>
        <begin position="185"/>
        <end position="205"/>
    </location>
</feature>
<name>A0A1L4FRF3_9BACT</name>
<dbReference type="Proteomes" id="UP000184322">
    <property type="component" value="Chromosome"/>
</dbReference>
<protein>
    <recommendedName>
        <fullName evidence="8">Amino acid permease</fullName>
    </recommendedName>
</protein>
<reference evidence="7" key="1">
    <citation type="submission" date="2016-10" db="EMBL/GenBank/DDBJ databases">
        <authorList>
            <person name="Beylefeld A."/>
            <person name="Abolnik C."/>
        </authorList>
    </citation>
    <scope>NUCLEOTIDE SEQUENCE [LARGE SCALE GENOMIC DNA]</scope>
    <source>
        <strain evidence="7">B359_6</strain>
    </source>
</reference>
<feature type="transmembrane region" description="Helical" evidence="5">
    <location>
        <begin position="370"/>
        <end position="392"/>
    </location>
</feature>
<feature type="transmembrane region" description="Helical" evidence="5">
    <location>
        <begin position="112"/>
        <end position="132"/>
    </location>
</feature>
<evidence type="ECO:0000256" key="4">
    <source>
        <dbReference type="ARBA" id="ARBA00023136"/>
    </source>
</evidence>
<keyword evidence="2 5" id="KW-0812">Transmembrane</keyword>
<evidence type="ECO:0000313" key="6">
    <source>
        <dbReference type="EMBL" id="APJ38188.1"/>
    </source>
</evidence>
<evidence type="ECO:0000256" key="2">
    <source>
        <dbReference type="ARBA" id="ARBA00022692"/>
    </source>
</evidence>
<proteinExistence type="predicted"/>
<feature type="transmembrane region" description="Helical" evidence="5">
    <location>
        <begin position="466"/>
        <end position="490"/>
    </location>
</feature>
<dbReference type="GO" id="GO:0022857">
    <property type="term" value="F:transmembrane transporter activity"/>
    <property type="evidence" value="ECO:0007669"/>
    <property type="project" value="InterPro"/>
</dbReference>
<sequence length="553" mass="62946">MDSDKQKLNHELELLNLKDIPKGKKINFFVGMLIVIGSSIGAGIFFKSHEILHYNSLSLILAILSWSIASIAIILLAIGLLEVVKSTNGNLSYVGWNKKFNTRVVYQMSRNFTLYLNIPLTFFFMPLYALMSFQDGLQAFGINKTFGTNVDWLIWGIIVVLISIYFLVSSGLSAKVANIQNSITLFLKVLAIICSVVIALAYYIINRKSVQEDIHWLPVAPQMDHEEMNFSYKMMPGIGLFLSWAGIFFAYDGFYVSTGIENEMQKPKDAPKVLLWGLGIVTLIHLIIAIAMSINGKGDFKEFFKFLNQRNLGWIFGIVNIFIGIGVLGIINGFSLWIPRFIEELIKNEEIVFASKLKDKLVQNKPKIGVIYSIFLIIPIVVIFIIIGGLFYPNKFENIQDAQDLISYASYGSGMSSLYNLADLLSNWLSLIIFGFIAMACFGYFLKNFKRKYKSKSQRILLWINFIISIFIMIVLFINFLSVFIDLILLMQQQAHLDHSCCSSAFIEQLKDQINGKILLIIVFFVFSFIIFVPPLVRLINYKKMFKRSVSIK</sequence>
<feature type="transmembrane region" description="Helical" evidence="5">
    <location>
        <begin position="518"/>
        <end position="540"/>
    </location>
</feature>
<gene>
    <name evidence="6" type="ORF">BLA55_00595</name>
</gene>
<feature type="transmembrane region" description="Helical" evidence="5">
    <location>
        <begin position="425"/>
        <end position="446"/>
    </location>
</feature>
<dbReference type="EMBL" id="CP017813">
    <property type="protein sequence ID" value="APJ38188.1"/>
    <property type="molecule type" value="Genomic_DNA"/>
</dbReference>
<dbReference type="GO" id="GO:0016020">
    <property type="term" value="C:membrane"/>
    <property type="evidence" value="ECO:0007669"/>
    <property type="project" value="UniProtKB-SubCell"/>
</dbReference>
<keyword evidence="4 5" id="KW-0472">Membrane</keyword>
<feature type="transmembrane region" description="Helical" evidence="5">
    <location>
        <begin position="314"/>
        <end position="338"/>
    </location>
</feature>
<accession>A0A1L4FRF3</accession>
<organism evidence="6 7">
    <name type="scientific">Mycoplasmopsis pullorum</name>
    <dbReference type="NCBI Taxonomy" id="48003"/>
    <lineage>
        <taxon>Bacteria</taxon>
        <taxon>Bacillati</taxon>
        <taxon>Mycoplasmatota</taxon>
        <taxon>Mycoplasmoidales</taxon>
        <taxon>Metamycoplasmataceae</taxon>
        <taxon>Mycoplasmopsis</taxon>
    </lineage>
</organism>
<dbReference type="Gene3D" id="1.20.1740.10">
    <property type="entry name" value="Amino acid/polyamine transporter I"/>
    <property type="match status" value="1"/>
</dbReference>
<evidence type="ECO:0000256" key="3">
    <source>
        <dbReference type="ARBA" id="ARBA00022989"/>
    </source>
</evidence>
<evidence type="ECO:0000313" key="7">
    <source>
        <dbReference type="Proteomes" id="UP000184322"/>
    </source>
</evidence>
<dbReference type="OrthoDB" id="396925at2"/>
<evidence type="ECO:0000256" key="1">
    <source>
        <dbReference type="ARBA" id="ARBA00004141"/>
    </source>
</evidence>
<dbReference type="InterPro" id="IPR002293">
    <property type="entry name" value="AA/rel_permease1"/>
</dbReference>
<comment type="subcellular location">
    <subcellularLocation>
        <location evidence="1">Membrane</location>
        <topology evidence="1">Multi-pass membrane protein</topology>
    </subcellularLocation>
</comment>